<evidence type="ECO:0000313" key="2">
    <source>
        <dbReference type="Proteomes" id="UP001054945"/>
    </source>
</evidence>
<reference evidence="1 2" key="1">
    <citation type="submission" date="2021-06" db="EMBL/GenBank/DDBJ databases">
        <title>Caerostris extrusa draft genome.</title>
        <authorList>
            <person name="Kono N."/>
            <person name="Arakawa K."/>
        </authorList>
    </citation>
    <scope>NUCLEOTIDE SEQUENCE [LARGE SCALE GENOMIC DNA]</scope>
</reference>
<comment type="caution">
    <text evidence="1">The sequence shown here is derived from an EMBL/GenBank/DDBJ whole genome shotgun (WGS) entry which is preliminary data.</text>
</comment>
<protein>
    <submittedName>
        <fullName evidence="1">Uncharacterized protein</fullName>
    </submittedName>
</protein>
<keyword evidence="2" id="KW-1185">Reference proteome</keyword>
<organism evidence="1 2">
    <name type="scientific">Caerostris extrusa</name>
    <name type="common">Bark spider</name>
    <name type="synonym">Caerostris bankana</name>
    <dbReference type="NCBI Taxonomy" id="172846"/>
    <lineage>
        <taxon>Eukaryota</taxon>
        <taxon>Metazoa</taxon>
        <taxon>Ecdysozoa</taxon>
        <taxon>Arthropoda</taxon>
        <taxon>Chelicerata</taxon>
        <taxon>Arachnida</taxon>
        <taxon>Araneae</taxon>
        <taxon>Araneomorphae</taxon>
        <taxon>Entelegynae</taxon>
        <taxon>Araneoidea</taxon>
        <taxon>Araneidae</taxon>
        <taxon>Caerostris</taxon>
    </lineage>
</organism>
<accession>A0AAV4MAJ4</accession>
<sequence length="86" mass="9478">MNRLCIDPNSRRVLQRAFSLFAALVVGWDGHKSPFLSQGSQQIRMVGCGGGEPVREAPLQLSHTMGSHSGGFLFFQVLNIMISLYL</sequence>
<evidence type="ECO:0000313" key="1">
    <source>
        <dbReference type="EMBL" id="GIX69399.1"/>
    </source>
</evidence>
<dbReference type="AlphaFoldDB" id="A0AAV4MAJ4"/>
<dbReference type="Proteomes" id="UP001054945">
    <property type="component" value="Unassembled WGS sequence"/>
</dbReference>
<gene>
    <name evidence="1" type="ORF">CEXT_298871</name>
</gene>
<name>A0AAV4MAJ4_CAEEX</name>
<proteinExistence type="predicted"/>
<dbReference type="EMBL" id="BPLR01002050">
    <property type="protein sequence ID" value="GIX69399.1"/>
    <property type="molecule type" value="Genomic_DNA"/>
</dbReference>